<keyword evidence="1" id="KW-0472">Membrane</keyword>
<evidence type="ECO:0000256" key="1">
    <source>
        <dbReference type="SAM" id="Phobius"/>
    </source>
</evidence>
<proteinExistence type="predicted"/>
<keyword evidence="1" id="KW-0812">Transmembrane</keyword>
<dbReference type="Proteomes" id="UP000265618">
    <property type="component" value="Unassembled WGS sequence"/>
</dbReference>
<keyword evidence="1" id="KW-1133">Transmembrane helix</keyword>
<evidence type="ECO:0000313" key="3">
    <source>
        <dbReference type="Proteomes" id="UP000265618"/>
    </source>
</evidence>
<evidence type="ECO:0000313" key="2">
    <source>
        <dbReference type="EMBL" id="GIQ83389.1"/>
    </source>
</evidence>
<sequence>MGSLCGWLLVVGILAMKLSGLGAFLIFGTVAAIVVAGQIPLLVPSNTWTDILYLNETQMILAFGMVVAGILFCFAACANPYKEGACCRCAPCCGGPIDYDDEDTTYTGLQYYA</sequence>
<keyword evidence="3" id="KW-1185">Reference proteome</keyword>
<accession>A0A9K3CXD8</accession>
<name>A0A9K3CXD8_9EUKA</name>
<feature type="transmembrane region" description="Helical" evidence="1">
    <location>
        <begin position="59"/>
        <end position="78"/>
    </location>
</feature>
<gene>
    <name evidence="2" type="ORF">KIPB_004700</name>
</gene>
<dbReference type="EMBL" id="BDIP01001028">
    <property type="protein sequence ID" value="GIQ83389.1"/>
    <property type="molecule type" value="Genomic_DNA"/>
</dbReference>
<comment type="caution">
    <text evidence="2">The sequence shown here is derived from an EMBL/GenBank/DDBJ whole genome shotgun (WGS) entry which is preliminary data.</text>
</comment>
<reference evidence="2 3" key="1">
    <citation type="journal article" date="2018" name="PLoS ONE">
        <title>The draft genome of Kipferlia bialata reveals reductive genome evolution in fornicate parasites.</title>
        <authorList>
            <person name="Tanifuji G."/>
            <person name="Takabayashi S."/>
            <person name="Kume K."/>
            <person name="Takagi M."/>
            <person name="Nakayama T."/>
            <person name="Kamikawa R."/>
            <person name="Inagaki Y."/>
            <person name="Hashimoto T."/>
        </authorList>
    </citation>
    <scope>NUCLEOTIDE SEQUENCE [LARGE SCALE GENOMIC DNA]</scope>
    <source>
        <strain evidence="2">NY0173</strain>
    </source>
</reference>
<protein>
    <submittedName>
        <fullName evidence="2">Uncharacterized protein</fullName>
    </submittedName>
</protein>
<dbReference type="AlphaFoldDB" id="A0A9K3CXD8"/>
<organism evidence="2 3">
    <name type="scientific">Kipferlia bialata</name>
    <dbReference type="NCBI Taxonomy" id="797122"/>
    <lineage>
        <taxon>Eukaryota</taxon>
        <taxon>Metamonada</taxon>
        <taxon>Carpediemonas-like organisms</taxon>
        <taxon>Kipferlia</taxon>
    </lineage>
</organism>
<feature type="transmembrane region" description="Helical" evidence="1">
    <location>
        <begin position="7"/>
        <end position="39"/>
    </location>
</feature>